<comment type="function">
    <text evidence="5">Modulates RecA activity.</text>
</comment>
<evidence type="ECO:0000256" key="3">
    <source>
        <dbReference type="ARBA" id="ARBA00018111"/>
    </source>
</evidence>
<evidence type="ECO:0000313" key="9">
    <source>
        <dbReference type="Proteomes" id="UP000030185"/>
    </source>
</evidence>
<proteinExistence type="inferred from homology"/>
<evidence type="ECO:0000256" key="5">
    <source>
        <dbReference type="HAMAP-Rule" id="MF_01114"/>
    </source>
</evidence>
<evidence type="ECO:0000259" key="6">
    <source>
        <dbReference type="Pfam" id="PF02631"/>
    </source>
</evidence>
<dbReference type="Pfam" id="PF02631">
    <property type="entry name" value="RecX_HTH2"/>
    <property type="match status" value="1"/>
</dbReference>
<evidence type="ECO:0000259" key="7">
    <source>
        <dbReference type="Pfam" id="PF21981"/>
    </source>
</evidence>
<feature type="domain" description="RecX third three-helical" evidence="7">
    <location>
        <begin position="114"/>
        <end position="154"/>
    </location>
</feature>
<dbReference type="STRING" id="153721.MYP_1881"/>
<dbReference type="EMBL" id="BBLT01000003">
    <property type="protein sequence ID" value="GAL84653.1"/>
    <property type="molecule type" value="Genomic_DNA"/>
</dbReference>
<feature type="domain" description="RecX second three-helical" evidence="6">
    <location>
        <begin position="61"/>
        <end position="102"/>
    </location>
</feature>
<gene>
    <name evidence="5" type="primary">recX</name>
    <name evidence="8" type="ORF">MYP_1881</name>
</gene>
<reference evidence="8 9" key="1">
    <citation type="submission" date="2014-09" db="EMBL/GenBank/DDBJ databases">
        <title>Sporocytophaga myxococcoides PG-01 genome sequencing.</title>
        <authorList>
            <person name="Liu L."/>
            <person name="Gao P.J."/>
            <person name="Chen G.J."/>
            <person name="Wang L.S."/>
        </authorList>
    </citation>
    <scope>NUCLEOTIDE SEQUENCE [LARGE SCALE GENOMIC DNA]</scope>
    <source>
        <strain evidence="8 9">PG-01</strain>
    </source>
</reference>
<evidence type="ECO:0000256" key="2">
    <source>
        <dbReference type="ARBA" id="ARBA00009695"/>
    </source>
</evidence>
<evidence type="ECO:0000256" key="4">
    <source>
        <dbReference type="ARBA" id="ARBA00022490"/>
    </source>
</evidence>
<dbReference type="Proteomes" id="UP000030185">
    <property type="component" value="Unassembled WGS sequence"/>
</dbReference>
<dbReference type="PANTHER" id="PTHR33602">
    <property type="entry name" value="REGULATORY PROTEIN RECX FAMILY PROTEIN"/>
    <property type="match status" value="1"/>
</dbReference>
<organism evidence="8 9">
    <name type="scientific">Sporocytophaga myxococcoides</name>
    <dbReference type="NCBI Taxonomy" id="153721"/>
    <lineage>
        <taxon>Bacteria</taxon>
        <taxon>Pseudomonadati</taxon>
        <taxon>Bacteroidota</taxon>
        <taxon>Cytophagia</taxon>
        <taxon>Cytophagales</taxon>
        <taxon>Cytophagaceae</taxon>
        <taxon>Sporocytophaga</taxon>
    </lineage>
</organism>
<comment type="subcellular location">
    <subcellularLocation>
        <location evidence="1 5">Cytoplasm</location>
    </subcellularLocation>
</comment>
<dbReference type="InterPro" id="IPR053924">
    <property type="entry name" value="RecX_HTH_2nd"/>
</dbReference>
<dbReference type="PANTHER" id="PTHR33602:SF1">
    <property type="entry name" value="REGULATORY PROTEIN RECX FAMILY PROTEIN"/>
    <property type="match status" value="1"/>
</dbReference>
<protein>
    <recommendedName>
        <fullName evidence="3 5">Regulatory protein RecX</fullName>
    </recommendedName>
</protein>
<comment type="similarity">
    <text evidence="2 5">Belongs to the RecX family.</text>
</comment>
<dbReference type="InterPro" id="IPR036388">
    <property type="entry name" value="WH-like_DNA-bd_sf"/>
</dbReference>
<dbReference type="InterPro" id="IPR003783">
    <property type="entry name" value="Regulatory_RecX"/>
</dbReference>
<dbReference type="GO" id="GO:0005737">
    <property type="term" value="C:cytoplasm"/>
    <property type="evidence" value="ECO:0007669"/>
    <property type="project" value="UniProtKB-SubCell"/>
</dbReference>
<evidence type="ECO:0000313" key="8">
    <source>
        <dbReference type="EMBL" id="GAL84653.1"/>
    </source>
</evidence>
<dbReference type="AlphaFoldDB" id="A0A098LED6"/>
<keyword evidence="4 5" id="KW-0963">Cytoplasm</keyword>
<accession>A0A098LED6</accession>
<name>A0A098LED6_9BACT</name>
<dbReference type="eggNOG" id="COG2137">
    <property type="taxonomic scope" value="Bacteria"/>
</dbReference>
<dbReference type="GO" id="GO:0006282">
    <property type="term" value="P:regulation of DNA repair"/>
    <property type="evidence" value="ECO:0007669"/>
    <property type="project" value="UniProtKB-UniRule"/>
</dbReference>
<comment type="caution">
    <text evidence="8">The sequence shown here is derived from an EMBL/GenBank/DDBJ whole genome shotgun (WGS) entry which is preliminary data.</text>
</comment>
<keyword evidence="9" id="KW-1185">Reference proteome</keyword>
<dbReference type="OrthoDB" id="1523826at2"/>
<evidence type="ECO:0000256" key="1">
    <source>
        <dbReference type="ARBA" id="ARBA00004496"/>
    </source>
</evidence>
<sequence length="164" mass="19136">MGITKKEKEFGLNEIFQKVSSFCAYRERSKQEVLDKLYGLGVSPDIANIIILRLIEENFLSEERYIRSFTGGKFRLKNWGRNKIKFTLSGKGISESEIEKALDEQIDEATYRKTLKKLLEKKFMSTNEPDFFKKQQKVARYGVSKGYEGELVWEMVREIASEIL</sequence>
<dbReference type="Pfam" id="PF21981">
    <property type="entry name" value="RecX_HTH3"/>
    <property type="match status" value="1"/>
</dbReference>
<dbReference type="HAMAP" id="MF_01114">
    <property type="entry name" value="RecX"/>
    <property type="match status" value="1"/>
</dbReference>
<dbReference type="InterPro" id="IPR053925">
    <property type="entry name" value="RecX_HTH_3rd"/>
</dbReference>
<dbReference type="RefSeq" id="WP_045461866.1">
    <property type="nucleotide sequence ID" value="NZ_BBLT01000003.1"/>
</dbReference>
<dbReference type="Gene3D" id="1.10.10.10">
    <property type="entry name" value="Winged helix-like DNA-binding domain superfamily/Winged helix DNA-binding domain"/>
    <property type="match status" value="2"/>
</dbReference>